<comment type="caution">
    <text evidence="2">The sequence shown here is derived from an EMBL/GenBank/DDBJ whole genome shotgun (WGS) entry which is preliminary data.</text>
</comment>
<evidence type="ECO:0000259" key="1">
    <source>
        <dbReference type="PROSITE" id="PS51459"/>
    </source>
</evidence>
<sequence length="237" mass="28788">MLNKETIKLTVTETLAPKFEAGILSGKLNLEQAKKSFEGHMKILSDYIYENYSKIGYLNIDFMKWLHRLLYPKDFKIIVQREWIRYENIPWEWRLHDYNPQIPTSYWSKQCDIEKDLYKFTNEYNLIQNKTIANILKYYFDFLRVHPFSDSNLTVVSIICDLECTKYWVLLLNMLDIRFKDSKFMYYITTYYEENIQKNNILEEIAWFISDFHNNNLSQKIIDMKNKQTIYSTSKLF</sequence>
<accession>K2BU88</accession>
<organism evidence="2">
    <name type="scientific">uncultured bacterium</name>
    <name type="common">gcode 4</name>
    <dbReference type="NCBI Taxonomy" id="1234023"/>
    <lineage>
        <taxon>Bacteria</taxon>
        <taxon>environmental samples</taxon>
    </lineage>
</organism>
<feature type="domain" description="Fido" evidence="1">
    <location>
        <begin position="58"/>
        <end position="211"/>
    </location>
</feature>
<dbReference type="InterPro" id="IPR003812">
    <property type="entry name" value="Fido"/>
</dbReference>
<dbReference type="EMBL" id="AMFJ01021672">
    <property type="protein sequence ID" value="EKD65784.1"/>
    <property type="molecule type" value="Genomic_DNA"/>
</dbReference>
<name>K2BU88_9BACT</name>
<dbReference type="Gene3D" id="1.10.3290.10">
    <property type="entry name" value="Fido-like domain"/>
    <property type="match status" value="1"/>
</dbReference>
<evidence type="ECO:0000313" key="2">
    <source>
        <dbReference type="EMBL" id="EKD65784.1"/>
    </source>
</evidence>
<protein>
    <recommendedName>
        <fullName evidence="1">Fido domain-containing protein</fullName>
    </recommendedName>
</protein>
<proteinExistence type="predicted"/>
<dbReference type="InterPro" id="IPR036597">
    <property type="entry name" value="Fido-like_dom_sf"/>
</dbReference>
<dbReference type="AlphaFoldDB" id="K2BU88"/>
<gene>
    <name evidence="2" type="ORF">ACD_49C00086G0010</name>
</gene>
<dbReference type="PROSITE" id="PS51459">
    <property type="entry name" value="FIDO"/>
    <property type="match status" value="1"/>
</dbReference>
<reference evidence="2" key="1">
    <citation type="journal article" date="2012" name="Science">
        <title>Fermentation, hydrogen, and sulfur metabolism in multiple uncultivated bacterial phyla.</title>
        <authorList>
            <person name="Wrighton K.C."/>
            <person name="Thomas B.C."/>
            <person name="Sharon I."/>
            <person name="Miller C.S."/>
            <person name="Castelle C.J."/>
            <person name="VerBerkmoes N.C."/>
            <person name="Wilkins M.J."/>
            <person name="Hettich R.L."/>
            <person name="Lipton M.S."/>
            <person name="Williams K.H."/>
            <person name="Long P.E."/>
            <person name="Banfield J.F."/>
        </authorList>
    </citation>
    <scope>NUCLEOTIDE SEQUENCE [LARGE SCALE GENOMIC DNA]</scope>
</reference>
<dbReference type="SUPFAM" id="SSF140931">
    <property type="entry name" value="Fic-like"/>
    <property type="match status" value="1"/>
</dbReference>